<keyword evidence="1" id="KW-1133">Transmembrane helix</keyword>
<reference evidence="2" key="1">
    <citation type="submission" date="2020-06" db="EMBL/GenBank/DDBJ databases">
        <title>Draft genome of Bugula neritina, a colonial animal packing powerful symbionts and potential medicines.</title>
        <authorList>
            <person name="Rayko M."/>
        </authorList>
    </citation>
    <scope>NUCLEOTIDE SEQUENCE [LARGE SCALE GENOMIC DNA]</scope>
    <source>
        <strain evidence="2">Kwan_BN1</strain>
    </source>
</reference>
<proteinExistence type="predicted"/>
<accession>A0A7J7J159</accession>
<gene>
    <name evidence="2" type="ORF">EB796_022208</name>
</gene>
<feature type="transmembrane region" description="Helical" evidence="1">
    <location>
        <begin position="97"/>
        <end position="117"/>
    </location>
</feature>
<evidence type="ECO:0000313" key="2">
    <source>
        <dbReference type="EMBL" id="KAF6019466.1"/>
    </source>
</evidence>
<evidence type="ECO:0000256" key="1">
    <source>
        <dbReference type="SAM" id="Phobius"/>
    </source>
</evidence>
<dbReference type="Proteomes" id="UP000593567">
    <property type="component" value="Unassembled WGS sequence"/>
</dbReference>
<sequence length="205" mass="23048">MGCIFSSPRFKVSQIDLSFWTLCFFNLAVIPVDYIQTCPSTCTVMYLIAVNLCEHAMCPRCPCSMYPYIYREANCNPLIHSLYMCNSKCLRYMLSHLWGLSVALVLIKTLILMVRAGNCHAKEDIYSAVNRVFNQVQSFLTSYRDDIGNTFKLLSPELCLVTCPCVGSAPGAWTVGGLSMEHCLSQPPAVQSESTCDVIFYCYMM</sequence>
<dbReference type="AlphaFoldDB" id="A0A7J7J159"/>
<protein>
    <submittedName>
        <fullName evidence="2">Uncharacterized protein</fullName>
    </submittedName>
</protein>
<organism evidence="2 3">
    <name type="scientific">Bugula neritina</name>
    <name type="common">Brown bryozoan</name>
    <name type="synonym">Sertularia neritina</name>
    <dbReference type="NCBI Taxonomy" id="10212"/>
    <lineage>
        <taxon>Eukaryota</taxon>
        <taxon>Metazoa</taxon>
        <taxon>Spiralia</taxon>
        <taxon>Lophotrochozoa</taxon>
        <taxon>Bryozoa</taxon>
        <taxon>Gymnolaemata</taxon>
        <taxon>Cheilostomatida</taxon>
        <taxon>Flustrina</taxon>
        <taxon>Buguloidea</taxon>
        <taxon>Bugulidae</taxon>
        <taxon>Bugula</taxon>
    </lineage>
</organism>
<name>A0A7J7J159_BUGNE</name>
<keyword evidence="1" id="KW-0472">Membrane</keyword>
<comment type="caution">
    <text evidence="2">The sequence shown here is derived from an EMBL/GenBank/DDBJ whole genome shotgun (WGS) entry which is preliminary data.</text>
</comment>
<dbReference type="EMBL" id="VXIV02003228">
    <property type="protein sequence ID" value="KAF6019466.1"/>
    <property type="molecule type" value="Genomic_DNA"/>
</dbReference>
<keyword evidence="3" id="KW-1185">Reference proteome</keyword>
<keyword evidence="1" id="KW-0812">Transmembrane</keyword>
<evidence type="ECO:0000313" key="3">
    <source>
        <dbReference type="Proteomes" id="UP000593567"/>
    </source>
</evidence>